<dbReference type="SUPFAM" id="SSF56994">
    <property type="entry name" value="Insulin-like"/>
    <property type="match status" value="1"/>
</dbReference>
<dbReference type="GO" id="GO:0001664">
    <property type="term" value="F:G protein-coupled receptor binding"/>
    <property type="evidence" value="ECO:0007669"/>
    <property type="project" value="TreeGrafter"/>
</dbReference>
<dbReference type="GO" id="GO:0005179">
    <property type="term" value="F:hormone activity"/>
    <property type="evidence" value="ECO:0007669"/>
    <property type="project" value="UniProtKB-KW"/>
</dbReference>
<reference evidence="7" key="1">
    <citation type="journal article" date="2023" name="Science">
        <title>Genome structures resolve the early diversification of teleost fishes.</title>
        <authorList>
            <person name="Parey E."/>
            <person name="Louis A."/>
            <person name="Montfort J."/>
            <person name="Bouchez O."/>
            <person name="Roques C."/>
            <person name="Iampietro C."/>
            <person name="Lluch J."/>
            <person name="Castinel A."/>
            <person name="Donnadieu C."/>
            <person name="Desvignes T."/>
            <person name="Floi Bucao C."/>
            <person name="Jouanno E."/>
            <person name="Wen M."/>
            <person name="Mejri S."/>
            <person name="Dirks R."/>
            <person name="Jansen H."/>
            <person name="Henkel C."/>
            <person name="Chen W.J."/>
            <person name="Zahm M."/>
            <person name="Cabau C."/>
            <person name="Klopp C."/>
            <person name="Thompson A.W."/>
            <person name="Robinson-Rechavi M."/>
            <person name="Braasch I."/>
            <person name="Lecointre G."/>
            <person name="Bobe J."/>
            <person name="Postlethwait J.H."/>
            <person name="Berthelot C."/>
            <person name="Roest Crollius H."/>
            <person name="Guiguen Y."/>
        </authorList>
    </citation>
    <scope>NUCLEOTIDE SEQUENCE</scope>
    <source>
        <strain evidence="7">NC1722</strain>
    </source>
</reference>
<sequence>MPLSGWRLWPCVVILESRTQNMLFSGQGREAALPPRAAPLYKPSGRAPRQPRLSAGRTSRFALYLHLLRLSRSCSFGLAMAARRFAFLCGVLLALGHQGARGQDARVKLCGREFIRMVVSSCGSSRLRRSEPELQRPHSDPQRSGRHQGLKPSQNHSVRAYPQSQAVTGHGVISNPSQLGACWGVL</sequence>
<evidence type="ECO:0000256" key="4">
    <source>
        <dbReference type="ARBA" id="ARBA00022702"/>
    </source>
</evidence>
<keyword evidence="3" id="KW-0964">Secreted</keyword>
<comment type="subunit">
    <text evidence="2">Heterodimer of a B chain and an A chain linked by two disulfide bonds.</text>
</comment>
<name>A0AAD7RBD5_9TELE</name>
<evidence type="ECO:0000256" key="5">
    <source>
        <dbReference type="ARBA" id="ARBA00023157"/>
    </source>
</evidence>
<dbReference type="AlphaFoldDB" id="A0AAD7RBD5"/>
<evidence type="ECO:0000313" key="8">
    <source>
        <dbReference type="Proteomes" id="UP001221898"/>
    </source>
</evidence>
<keyword evidence="8" id="KW-1185">Reference proteome</keyword>
<dbReference type="InterPro" id="IPR036438">
    <property type="entry name" value="Insulin-like_sf"/>
</dbReference>
<dbReference type="Proteomes" id="UP001221898">
    <property type="component" value="Unassembled WGS sequence"/>
</dbReference>
<dbReference type="InterPro" id="IPR051777">
    <property type="entry name" value="Insulin-like_neuro_ligands"/>
</dbReference>
<proteinExistence type="predicted"/>
<comment type="subcellular location">
    <subcellularLocation>
        <location evidence="1">Secreted</location>
    </subcellularLocation>
</comment>
<evidence type="ECO:0000256" key="2">
    <source>
        <dbReference type="ARBA" id="ARBA00011207"/>
    </source>
</evidence>
<feature type="region of interest" description="Disordered" evidence="6">
    <location>
        <begin position="126"/>
        <end position="159"/>
    </location>
</feature>
<evidence type="ECO:0000256" key="1">
    <source>
        <dbReference type="ARBA" id="ARBA00004613"/>
    </source>
</evidence>
<organism evidence="7 8">
    <name type="scientific">Aldrovandia affinis</name>
    <dbReference type="NCBI Taxonomy" id="143900"/>
    <lineage>
        <taxon>Eukaryota</taxon>
        <taxon>Metazoa</taxon>
        <taxon>Chordata</taxon>
        <taxon>Craniata</taxon>
        <taxon>Vertebrata</taxon>
        <taxon>Euteleostomi</taxon>
        <taxon>Actinopterygii</taxon>
        <taxon>Neopterygii</taxon>
        <taxon>Teleostei</taxon>
        <taxon>Notacanthiformes</taxon>
        <taxon>Halosauridae</taxon>
        <taxon>Aldrovandia</taxon>
    </lineage>
</organism>
<feature type="compositionally biased region" description="Basic and acidic residues" evidence="6">
    <location>
        <begin position="128"/>
        <end position="143"/>
    </location>
</feature>
<dbReference type="GO" id="GO:0005576">
    <property type="term" value="C:extracellular region"/>
    <property type="evidence" value="ECO:0007669"/>
    <property type="project" value="UniProtKB-SubCell"/>
</dbReference>
<evidence type="ECO:0000313" key="7">
    <source>
        <dbReference type="EMBL" id="KAJ8373304.1"/>
    </source>
</evidence>
<keyword evidence="4" id="KW-0372">Hormone</keyword>
<dbReference type="EMBL" id="JAINUG010000366">
    <property type="protein sequence ID" value="KAJ8373304.1"/>
    <property type="molecule type" value="Genomic_DNA"/>
</dbReference>
<evidence type="ECO:0000256" key="3">
    <source>
        <dbReference type="ARBA" id="ARBA00022525"/>
    </source>
</evidence>
<keyword evidence="5" id="KW-1015">Disulfide bond</keyword>
<accession>A0AAD7RBD5</accession>
<protein>
    <submittedName>
        <fullName evidence="7">Uncharacterized protein</fullName>
    </submittedName>
</protein>
<dbReference type="PANTHER" id="PTHR20968">
    <property type="entry name" value="ILGF DOMAIN-CONTAINING PROTEIN"/>
    <property type="match status" value="1"/>
</dbReference>
<comment type="caution">
    <text evidence="7">The sequence shown here is derived from an EMBL/GenBank/DDBJ whole genome shotgun (WGS) entry which is preliminary data.</text>
</comment>
<gene>
    <name evidence="7" type="ORF">AAFF_G00266600</name>
</gene>
<evidence type="ECO:0000256" key="6">
    <source>
        <dbReference type="SAM" id="MobiDB-lite"/>
    </source>
</evidence>